<keyword evidence="2" id="KW-1185">Reference proteome</keyword>
<comment type="caution">
    <text evidence="1">The sequence shown here is derived from an EMBL/GenBank/DDBJ whole genome shotgun (WGS) entry which is preliminary data.</text>
</comment>
<evidence type="ECO:0000313" key="1">
    <source>
        <dbReference type="EMBL" id="MBO8190305.1"/>
    </source>
</evidence>
<gene>
    <name evidence="1" type="ORF">ITI46_01025</name>
</gene>
<evidence type="ECO:0000313" key="2">
    <source>
        <dbReference type="Proteomes" id="UP001519064"/>
    </source>
</evidence>
<accession>A0ABS3X4K8</accession>
<dbReference type="RefSeq" id="WP_209237202.1">
    <property type="nucleotide sequence ID" value="NZ_JADKMA010000003.1"/>
</dbReference>
<proteinExistence type="predicted"/>
<reference evidence="1 2" key="1">
    <citation type="submission" date="2020-11" db="EMBL/GenBank/DDBJ databases">
        <title>Streptomyces spirodelae sp. nov., isolated from duckweed.</title>
        <authorList>
            <person name="Saimee Y."/>
            <person name="Duangmal K."/>
        </authorList>
    </citation>
    <scope>NUCLEOTIDE SEQUENCE [LARGE SCALE GENOMIC DNA]</scope>
    <source>
        <strain evidence="1 2">S16-07</strain>
    </source>
</reference>
<protein>
    <submittedName>
        <fullName evidence="1">Uncharacterized protein</fullName>
    </submittedName>
</protein>
<dbReference type="EMBL" id="JADKMA010000003">
    <property type="protein sequence ID" value="MBO8190305.1"/>
    <property type="molecule type" value="Genomic_DNA"/>
</dbReference>
<organism evidence="1 2">
    <name type="scientific">Streptomyces oryzae</name>
    <dbReference type="NCBI Taxonomy" id="1434886"/>
    <lineage>
        <taxon>Bacteria</taxon>
        <taxon>Bacillati</taxon>
        <taxon>Actinomycetota</taxon>
        <taxon>Actinomycetes</taxon>
        <taxon>Kitasatosporales</taxon>
        <taxon>Streptomycetaceae</taxon>
        <taxon>Streptomyces</taxon>
    </lineage>
</organism>
<sequence>MGERLDAVWGPTANPRLRPYPCCVAEAKKQCAAGELAAAAALLRSALDG</sequence>
<name>A0ABS3X4K8_9ACTN</name>
<dbReference type="Proteomes" id="UP001519064">
    <property type="component" value="Unassembled WGS sequence"/>
</dbReference>